<keyword evidence="1" id="KW-0238">DNA-binding</keyword>
<organism evidence="4 5">
    <name type="scientific">Lutzomyia longipalpis</name>
    <name type="common">Sand fly</name>
    <dbReference type="NCBI Taxonomy" id="7200"/>
    <lineage>
        <taxon>Eukaryota</taxon>
        <taxon>Metazoa</taxon>
        <taxon>Ecdysozoa</taxon>
        <taxon>Arthropoda</taxon>
        <taxon>Hexapoda</taxon>
        <taxon>Insecta</taxon>
        <taxon>Pterygota</taxon>
        <taxon>Neoptera</taxon>
        <taxon>Endopterygota</taxon>
        <taxon>Diptera</taxon>
        <taxon>Nematocera</taxon>
        <taxon>Psychodoidea</taxon>
        <taxon>Psychodidae</taxon>
        <taxon>Lutzomyia</taxon>
        <taxon>Lutzomyia</taxon>
    </lineage>
</organism>
<dbReference type="InterPro" id="IPR036638">
    <property type="entry name" value="HLH_DNA-bd_sf"/>
</dbReference>
<reference evidence="4" key="1">
    <citation type="submission" date="2020-05" db="UniProtKB">
        <authorList>
            <consortium name="EnsemblMetazoa"/>
        </authorList>
    </citation>
    <scope>IDENTIFICATION</scope>
    <source>
        <strain evidence="4">Jacobina</strain>
    </source>
</reference>
<evidence type="ECO:0000256" key="2">
    <source>
        <dbReference type="SAM" id="MobiDB-lite"/>
    </source>
</evidence>
<name>A0A1B0ETK6_LUTLO</name>
<dbReference type="SUPFAM" id="SSF47459">
    <property type="entry name" value="HLH, helix-loop-helix DNA-binding domain"/>
    <property type="match status" value="1"/>
</dbReference>
<dbReference type="GO" id="GO:0003677">
    <property type="term" value="F:DNA binding"/>
    <property type="evidence" value="ECO:0007669"/>
    <property type="project" value="UniProtKB-KW"/>
</dbReference>
<dbReference type="FunFam" id="4.10.280.10:FF:000019">
    <property type="entry name" value="Myc proto-oncogene protein"/>
    <property type="match status" value="1"/>
</dbReference>
<accession>A0A1B0ETK6</accession>
<dbReference type="VEuPathDB" id="VectorBase:LLOJ001942"/>
<dbReference type="PROSITE" id="PS50888">
    <property type="entry name" value="BHLH"/>
    <property type="match status" value="1"/>
</dbReference>
<dbReference type="VEuPathDB" id="VectorBase:LLONM1_000714"/>
<evidence type="ECO:0000256" key="1">
    <source>
        <dbReference type="ARBA" id="ARBA00023125"/>
    </source>
</evidence>
<sequence>MPAVKAGQVTRLLQRAIYLWDRLKESSKNSTNFRKFCIIAEEEIDVVSVGDKTLPTNPSARDRRTIQTTISDRIVKTTPRGLKTIPPRRIAPDTHGHMTGRTKMSHSVSASPYVHTSRNGGYKGQTVRKGKNDTGRKRSGSKLDGPASKKHKGKKGRVSNTKSARASDICEQDSIEKRNLHNDMERQRRIGLKNLFEALKAQIPSLRDNERAPKVNILREASILCTQLHNESERLNNLKRHHANIQNRLKVIRGISHPAMYQSPSMHIKDLLKVYKEK</sequence>
<dbReference type="InterPro" id="IPR050433">
    <property type="entry name" value="Myc_transcription_factors"/>
</dbReference>
<dbReference type="Proteomes" id="UP000092461">
    <property type="component" value="Unassembled WGS sequence"/>
</dbReference>
<evidence type="ECO:0000313" key="5">
    <source>
        <dbReference type="Proteomes" id="UP000092461"/>
    </source>
</evidence>
<proteinExistence type="predicted"/>
<dbReference type="GO" id="GO:0046983">
    <property type="term" value="F:protein dimerization activity"/>
    <property type="evidence" value="ECO:0007669"/>
    <property type="project" value="InterPro"/>
</dbReference>
<keyword evidence="5" id="KW-1185">Reference proteome</keyword>
<feature type="compositionally biased region" description="Basic residues" evidence="2">
    <location>
        <begin position="148"/>
        <end position="157"/>
    </location>
</feature>
<evidence type="ECO:0000313" key="4">
    <source>
        <dbReference type="EnsemblMetazoa" id="LLOJ001942-PA"/>
    </source>
</evidence>
<feature type="compositionally biased region" description="Polar residues" evidence="2">
    <location>
        <begin position="105"/>
        <end position="119"/>
    </location>
</feature>
<dbReference type="PANTHER" id="PTHR45851">
    <property type="entry name" value="MYC PROTO-ONCOGENE"/>
    <property type="match status" value="1"/>
</dbReference>
<dbReference type="InterPro" id="IPR011598">
    <property type="entry name" value="bHLH_dom"/>
</dbReference>
<dbReference type="Gene3D" id="4.10.280.10">
    <property type="entry name" value="Helix-loop-helix DNA-binding domain"/>
    <property type="match status" value="1"/>
</dbReference>
<feature type="domain" description="BHLH" evidence="3">
    <location>
        <begin position="176"/>
        <end position="228"/>
    </location>
</feature>
<dbReference type="EnsemblMetazoa" id="LLOJ001942-RA">
    <property type="protein sequence ID" value="LLOJ001942-PA"/>
    <property type="gene ID" value="LLOJ001942"/>
</dbReference>
<feature type="region of interest" description="Disordered" evidence="2">
    <location>
        <begin position="82"/>
        <end position="170"/>
    </location>
</feature>
<dbReference type="AlphaFoldDB" id="A0A1B0ETK6"/>
<evidence type="ECO:0000259" key="3">
    <source>
        <dbReference type="PROSITE" id="PS50888"/>
    </source>
</evidence>
<dbReference type="CDD" id="cd11400">
    <property type="entry name" value="bHLHzip_Myc"/>
    <property type="match status" value="1"/>
</dbReference>
<dbReference type="SMART" id="SM00353">
    <property type="entry name" value="HLH"/>
    <property type="match status" value="1"/>
</dbReference>
<dbReference type="Pfam" id="PF00010">
    <property type="entry name" value="HLH"/>
    <property type="match status" value="1"/>
</dbReference>
<protein>
    <recommendedName>
        <fullName evidence="3">BHLH domain-containing protein</fullName>
    </recommendedName>
</protein>
<dbReference type="EMBL" id="AJWK01006486">
    <property type="status" value="NOT_ANNOTATED_CDS"/>
    <property type="molecule type" value="Genomic_DNA"/>
</dbReference>